<evidence type="ECO:0008006" key="6">
    <source>
        <dbReference type="Google" id="ProtNLM"/>
    </source>
</evidence>
<gene>
    <name evidence="4" type="ORF">GpartN1_g6050.t1</name>
</gene>
<comment type="subcellular location">
    <subcellularLocation>
        <location evidence="1">Cytoplasm</location>
    </subcellularLocation>
</comment>
<reference evidence="4" key="2">
    <citation type="submission" date="2022-01" db="EMBL/GenBank/DDBJ databases">
        <authorList>
            <person name="Hirooka S."/>
            <person name="Miyagishima S.Y."/>
        </authorList>
    </citation>
    <scope>NUCLEOTIDE SEQUENCE</scope>
    <source>
        <strain evidence="4">NBRC 102759</strain>
    </source>
</reference>
<dbReference type="EMBL" id="BQMJ01000053">
    <property type="protein sequence ID" value="GJQ14259.1"/>
    <property type="molecule type" value="Genomic_DNA"/>
</dbReference>
<protein>
    <recommendedName>
        <fullName evidence="6">Serine/threonine-protein phosphatase 2A regulatory subunit B'' subunit gamma</fullName>
    </recommendedName>
</protein>
<dbReference type="PANTHER" id="PTHR12085">
    <property type="entry name" value="SERINE/THREONINE-PROTEIN PHOSPHATASE 2A REGULATORY SUBUNIT B'' SUBUNIT GAMMA"/>
    <property type="match status" value="1"/>
</dbReference>
<dbReference type="Proteomes" id="UP001061958">
    <property type="component" value="Unassembled WGS sequence"/>
</dbReference>
<dbReference type="PROSITE" id="PS00018">
    <property type="entry name" value="EF_HAND_1"/>
    <property type="match status" value="1"/>
</dbReference>
<dbReference type="AlphaFoldDB" id="A0A9C7USK4"/>
<reference evidence="4" key="1">
    <citation type="journal article" date="2022" name="Proc. Natl. Acad. Sci. U.S.A.">
        <title>Life cycle and functional genomics of the unicellular red alga Galdieria for elucidating algal and plant evolution and industrial use.</title>
        <authorList>
            <person name="Hirooka S."/>
            <person name="Itabashi T."/>
            <person name="Ichinose T.M."/>
            <person name="Onuma R."/>
            <person name="Fujiwara T."/>
            <person name="Yamashita S."/>
            <person name="Jong L.W."/>
            <person name="Tomita R."/>
            <person name="Iwane A.H."/>
            <person name="Miyagishima S.Y."/>
        </authorList>
    </citation>
    <scope>NUCLEOTIDE SEQUENCE</scope>
    <source>
        <strain evidence="4">NBRC 102759</strain>
    </source>
</reference>
<evidence type="ECO:0000313" key="4">
    <source>
        <dbReference type="EMBL" id="GJQ14259.1"/>
    </source>
</evidence>
<dbReference type="GO" id="GO:0005737">
    <property type="term" value="C:cytoplasm"/>
    <property type="evidence" value="ECO:0007669"/>
    <property type="project" value="UniProtKB-SubCell"/>
</dbReference>
<dbReference type="GO" id="GO:0035303">
    <property type="term" value="P:regulation of dephosphorylation"/>
    <property type="evidence" value="ECO:0007669"/>
    <property type="project" value="InterPro"/>
</dbReference>
<comment type="caution">
    <text evidence="4">The sequence shown here is derived from an EMBL/GenBank/DDBJ whole genome shotgun (WGS) entry which is preliminary data.</text>
</comment>
<dbReference type="Gene3D" id="1.10.238.10">
    <property type="entry name" value="EF-hand"/>
    <property type="match status" value="1"/>
</dbReference>
<organism evidence="4 5">
    <name type="scientific">Galdieria partita</name>
    <dbReference type="NCBI Taxonomy" id="83374"/>
    <lineage>
        <taxon>Eukaryota</taxon>
        <taxon>Rhodophyta</taxon>
        <taxon>Bangiophyceae</taxon>
        <taxon>Galdieriales</taxon>
        <taxon>Galdieriaceae</taxon>
        <taxon>Galdieria</taxon>
    </lineage>
</organism>
<dbReference type="SUPFAM" id="SSF47473">
    <property type="entry name" value="EF-hand"/>
    <property type="match status" value="1"/>
</dbReference>
<dbReference type="InterPro" id="IPR018247">
    <property type="entry name" value="EF_Hand_1_Ca_BS"/>
</dbReference>
<sequence>MNEDSLDHSHNLRVSADILVRQNIFERLYATLPKPERLNSFSSQFLKESDDGDGNMIDFDNFRCFVETIQPNNQSQASLFFDYFAFLSPCSFLRLPRTGDDCLKDSTLMYYCHKKHWAIQFILKLALFYCEDSNGIISEASFQAFVENEIIPSSSKLRNKLSASFYPYYSCTVSRKVFFFLDSPRRGFIRLQSFVGSKLFLECVDASLSHSIGGESQDNLQSWFSAESALYMYERYLDLDLDGNGMLSKYELSRFGNGTLTNTFLSRFFEECVSYKNENSSQVEIDYRVYLDLVLILTNISSKPALNILFRILDSRGCGALNVYDLNLFYKDLKAYLDSIGFETPPFEHLVSEIFDMVRPLNSWEITQKDLESSGCAGTVVGILIDATVFIEYENREAVTGVDENETDNEVITAYDEEAAAISVL</sequence>
<name>A0A9C7USK4_9RHOD</name>
<dbReference type="GO" id="GO:0030865">
    <property type="term" value="P:cortical cytoskeleton organization"/>
    <property type="evidence" value="ECO:0007669"/>
    <property type="project" value="TreeGrafter"/>
</dbReference>
<evidence type="ECO:0000256" key="3">
    <source>
        <dbReference type="ARBA" id="ARBA00022837"/>
    </source>
</evidence>
<evidence type="ECO:0000313" key="5">
    <source>
        <dbReference type="Proteomes" id="UP001061958"/>
    </source>
</evidence>
<dbReference type="InterPro" id="IPR011992">
    <property type="entry name" value="EF-hand-dom_pair"/>
</dbReference>
<accession>A0A9C7USK4</accession>
<keyword evidence="5" id="KW-1185">Reference proteome</keyword>
<proteinExistence type="predicted"/>
<keyword evidence="2" id="KW-0963">Cytoplasm</keyword>
<dbReference type="GO" id="GO:0005819">
    <property type="term" value="C:spindle"/>
    <property type="evidence" value="ECO:0007669"/>
    <property type="project" value="TreeGrafter"/>
</dbReference>
<dbReference type="GO" id="GO:0000226">
    <property type="term" value="P:microtubule cytoskeleton organization"/>
    <property type="evidence" value="ECO:0007669"/>
    <property type="project" value="TreeGrafter"/>
</dbReference>
<dbReference type="OrthoDB" id="10265007at2759"/>
<evidence type="ECO:0000256" key="2">
    <source>
        <dbReference type="ARBA" id="ARBA00022490"/>
    </source>
</evidence>
<keyword evidence="3" id="KW-0106">Calcium</keyword>
<dbReference type="PANTHER" id="PTHR12085:SF3">
    <property type="entry name" value="SERINE_THREONINE-PROTEIN PHOSPHATASE 2A REGULATORY SUBUNIT B'' SUBUNIT GAMMA"/>
    <property type="match status" value="1"/>
</dbReference>
<dbReference type="InterPro" id="IPR039865">
    <property type="entry name" value="PPP2R3C"/>
</dbReference>
<evidence type="ECO:0000256" key="1">
    <source>
        <dbReference type="ARBA" id="ARBA00004496"/>
    </source>
</evidence>